<protein>
    <recommendedName>
        <fullName evidence="9">Peptide hydrolase</fullName>
        <ecNumber evidence="9">3.4.-.-</ecNumber>
    </recommendedName>
</protein>
<keyword evidence="6 9" id="KW-0378">Hydrolase</keyword>
<dbReference type="EMBL" id="QEAP01000123">
    <property type="protein sequence ID" value="TPX74492.1"/>
    <property type="molecule type" value="Genomic_DNA"/>
</dbReference>
<evidence type="ECO:0000259" key="11">
    <source>
        <dbReference type="Pfam" id="PF04389"/>
    </source>
</evidence>
<gene>
    <name evidence="12" type="ORF">CcCBS67573_g04233</name>
</gene>
<dbReference type="STRING" id="246404.A0A507FED8"/>
<dbReference type="GO" id="GO:0046872">
    <property type="term" value="F:metal ion binding"/>
    <property type="evidence" value="ECO:0007669"/>
    <property type="project" value="UniProtKB-KW"/>
</dbReference>
<evidence type="ECO:0000256" key="7">
    <source>
        <dbReference type="ARBA" id="ARBA00022833"/>
    </source>
</evidence>
<comment type="similarity">
    <text evidence="8">Belongs to the peptidase M28 family. M28E subfamily.</text>
</comment>
<sequence>MRFLAISVVLRFALAAQIPLQPTPNDDGMRLISTSAHEESVPQWMDSEAVNALLRHRTHFVDTTDGDWAALMDESRLAPPKIYPPPKHLENSDIVEALISRISVPTIQNWIKTFTEFHTRYYKTASGTEAAFWIKGQAEAVVNAAPNATNVNVVLTVFEHDWTQPSIIARIQPKHWQESMSADIPIVILSAHLDSVNAKNPKNGRSPGAEDDASGCGTIFAAFQILVEAGFQVKRPIEFHWFVAPLHLSVHNDHVLILFGIHKNFRYSGEEAGLLGSQKVALSYKKGNIQVAGAYNADETGFTPPGLPRKIGISKDFVNPPLQAFVRTLVAEYGGGDFKIVDESCGYACSDHASWTRAGYAAAYLFDTPMKDAPEFVHSELDAFENIDFEHLVRFVRIALGFAVELSLA</sequence>
<evidence type="ECO:0000256" key="6">
    <source>
        <dbReference type="ARBA" id="ARBA00022801"/>
    </source>
</evidence>
<keyword evidence="7 9" id="KW-0862">Zinc</keyword>
<evidence type="ECO:0000256" key="9">
    <source>
        <dbReference type="RuleBase" id="RU361240"/>
    </source>
</evidence>
<dbReference type="Gene3D" id="3.40.630.10">
    <property type="entry name" value="Zn peptidases"/>
    <property type="match status" value="1"/>
</dbReference>
<evidence type="ECO:0000256" key="8">
    <source>
        <dbReference type="ARBA" id="ARBA00043962"/>
    </source>
</evidence>
<comment type="cofactor">
    <cofactor evidence="1">
        <name>Zn(2+)</name>
        <dbReference type="ChEBI" id="CHEBI:29105"/>
    </cofactor>
</comment>
<keyword evidence="4 9" id="KW-0479">Metal-binding</keyword>
<evidence type="ECO:0000256" key="2">
    <source>
        <dbReference type="ARBA" id="ARBA00022438"/>
    </source>
</evidence>
<evidence type="ECO:0000256" key="5">
    <source>
        <dbReference type="ARBA" id="ARBA00022729"/>
    </source>
</evidence>
<feature type="signal peptide" evidence="10">
    <location>
        <begin position="1"/>
        <end position="15"/>
    </location>
</feature>
<reference evidence="12 13" key="1">
    <citation type="journal article" date="2019" name="Sci. Rep.">
        <title>Comparative genomics of chytrid fungi reveal insights into the obligate biotrophic and pathogenic lifestyle of Synchytrium endobioticum.</title>
        <authorList>
            <person name="van de Vossenberg B.T.L.H."/>
            <person name="Warris S."/>
            <person name="Nguyen H.D.T."/>
            <person name="van Gent-Pelzer M.P.E."/>
            <person name="Joly D.L."/>
            <person name="van de Geest H.C."/>
            <person name="Bonants P.J.M."/>
            <person name="Smith D.S."/>
            <person name="Levesque C.A."/>
            <person name="van der Lee T.A.J."/>
        </authorList>
    </citation>
    <scope>NUCLEOTIDE SEQUENCE [LARGE SCALE GENOMIC DNA]</scope>
    <source>
        <strain evidence="12 13">CBS 675.73</strain>
    </source>
</reference>
<dbReference type="EC" id="3.4.-.-" evidence="9"/>
<evidence type="ECO:0000313" key="13">
    <source>
        <dbReference type="Proteomes" id="UP000320333"/>
    </source>
</evidence>
<dbReference type="GO" id="GO:0006508">
    <property type="term" value="P:proteolysis"/>
    <property type="evidence" value="ECO:0007669"/>
    <property type="project" value="UniProtKB-KW"/>
</dbReference>
<keyword evidence="2" id="KW-0031">Aminopeptidase</keyword>
<keyword evidence="13" id="KW-1185">Reference proteome</keyword>
<keyword evidence="5 10" id="KW-0732">Signal</keyword>
<comment type="caution">
    <text evidence="12">The sequence shown here is derived from an EMBL/GenBank/DDBJ whole genome shotgun (WGS) entry which is preliminary data.</text>
</comment>
<dbReference type="GO" id="GO:0008235">
    <property type="term" value="F:metalloexopeptidase activity"/>
    <property type="evidence" value="ECO:0007669"/>
    <property type="project" value="InterPro"/>
</dbReference>
<feature type="chain" id="PRO_5021276807" description="Peptide hydrolase" evidence="10">
    <location>
        <begin position="16"/>
        <end position="409"/>
    </location>
</feature>
<dbReference type="Proteomes" id="UP000320333">
    <property type="component" value="Unassembled WGS sequence"/>
</dbReference>
<accession>A0A507FED8</accession>
<dbReference type="OrthoDB" id="2214at2759"/>
<dbReference type="PANTHER" id="PTHR12147:SF56">
    <property type="entry name" value="AMINOPEPTIDASE YDR415C-RELATED"/>
    <property type="match status" value="1"/>
</dbReference>
<dbReference type="AlphaFoldDB" id="A0A507FED8"/>
<dbReference type="GO" id="GO:0004177">
    <property type="term" value="F:aminopeptidase activity"/>
    <property type="evidence" value="ECO:0007669"/>
    <property type="project" value="UniProtKB-KW"/>
</dbReference>
<dbReference type="InterPro" id="IPR045175">
    <property type="entry name" value="M28_fam"/>
</dbReference>
<feature type="domain" description="Peptidase M28" evidence="11">
    <location>
        <begin position="267"/>
        <end position="401"/>
    </location>
</feature>
<evidence type="ECO:0000256" key="3">
    <source>
        <dbReference type="ARBA" id="ARBA00022670"/>
    </source>
</evidence>
<dbReference type="InterPro" id="IPR007484">
    <property type="entry name" value="Peptidase_M28"/>
</dbReference>
<dbReference type="PANTHER" id="PTHR12147">
    <property type="entry name" value="METALLOPEPTIDASE M28 FAMILY MEMBER"/>
    <property type="match status" value="1"/>
</dbReference>
<evidence type="ECO:0000256" key="10">
    <source>
        <dbReference type="SAM" id="SignalP"/>
    </source>
</evidence>
<proteinExistence type="inferred from homology"/>
<dbReference type="Pfam" id="PF04389">
    <property type="entry name" value="Peptidase_M28"/>
    <property type="match status" value="2"/>
</dbReference>
<feature type="domain" description="Peptidase M28" evidence="11">
    <location>
        <begin position="186"/>
        <end position="243"/>
    </location>
</feature>
<dbReference type="SUPFAM" id="SSF53187">
    <property type="entry name" value="Zn-dependent exopeptidases"/>
    <property type="match status" value="2"/>
</dbReference>
<organism evidence="12 13">
    <name type="scientific">Chytriomyces confervae</name>
    <dbReference type="NCBI Taxonomy" id="246404"/>
    <lineage>
        <taxon>Eukaryota</taxon>
        <taxon>Fungi</taxon>
        <taxon>Fungi incertae sedis</taxon>
        <taxon>Chytridiomycota</taxon>
        <taxon>Chytridiomycota incertae sedis</taxon>
        <taxon>Chytridiomycetes</taxon>
        <taxon>Chytridiales</taxon>
        <taxon>Chytriomycetaceae</taxon>
        <taxon>Chytriomyces</taxon>
    </lineage>
</organism>
<evidence type="ECO:0000313" key="12">
    <source>
        <dbReference type="EMBL" id="TPX74492.1"/>
    </source>
</evidence>
<name>A0A507FED8_9FUNG</name>
<evidence type="ECO:0000256" key="4">
    <source>
        <dbReference type="ARBA" id="ARBA00022723"/>
    </source>
</evidence>
<evidence type="ECO:0000256" key="1">
    <source>
        <dbReference type="ARBA" id="ARBA00001947"/>
    </source>
</evidence>
<keyword evidence="3 9" id="KW-0645">Protease</keyword>